<dbReference type="Proteomes" id="UP000294498">
    <property type="component" value="Unassembled WGS sequence"/>
</dbReference>
<feature type="transmembrane region" description="Helical" evidence="6">
    <location>
        <begin position="711"/>
        <end position="732"/>
    </location>
</feature>
<evidence type="ECO:0000259" key="7">
    <source>
        <dbReference type="Pfam" id="PF02687"/>
    </source>
</evidence>
<dbReference type="PANTHER" id="PTHR30287">
    <property type="entry name" value="MEMBRANE COMPONENT OF PREDICTED ABC SUPERFAMILY METABOLITE UPTAKE TRANSPORTER"/>
    <property type="match status" value="1"/>
</dbReference>
<feature type="domain" description="ABC3 transporter permease C-terminal" evidence="7">
    <location>
        <begin position="260"/>
        <end position="379"/>
    </location>
</feature>
<accession>A0A4R8DHL2</accession>
<dbReference type="Pfam" id="PF12704">
    <property type="entry name" value="MacB_PCD"/>
    <property type="match status" value="1"/>
</dbReference>
<comment type="caution">
    <text evidence="9">The sequence shown here is derived from an EMBL/GenBank/DDBJ whole genome shotgun (WGS) entry which is preliminary data.</text>
</comment>
<feature type="transmembrane region" description="Helical" evidence="6">
    <location>
        <begin position="399"/>
        <end position="417"/>
    </location>
</feature>
<evidence type="ECO:0000259" key="8">
    <source>
        <dbReference type="Pfam" id="PF12704"/>
    </source>
</evidence>
<feature type="transmembrane region" description="Helical" evidence="6">
    <location>
        <begin position="257"/>
        <end position="281"/>
    </location>
</feature>
<organism evidence="9 10">
    <name type="scientific">Dinghuibacter silviterrae</name>
    <dbReference type="NCBI Taxonomy" id="1539049"/>
    <lineage>
        <taxon>Bacteria</taxon>
        <taxon>Pseudomonadati</taxon>
        <taxon>Bacteroidota</taxon>
        <taxon>Chitinophagia</taxon>
        <taxon>Chitinophagales</taxon>
        <taxon>Chitinophagaceae</taxon>
        <taxon>Dinghuibacter</taxon>
    </lineage>
</organism>
<evidence type="ECO:0000256" key="6">
    <source>
        <dbReference type="SAM" id="Phobius"/>
    </source>
</evidence>
<evidence type="ECO:0000256" key="4">
    <source>
        <dbReference type="ARBA" id="ARBA00022989"/>
    </source>
</evidence>
<name>A0A4R8DHL2_9BACT</name>
<protein>
    <submittedName>
        <fullName evidence="9">Putative ABC transport system permease protein</fullName>
    </submittedName>
</protein>
<feature type="transmembrane region" description="Helical" evidence="6">
    <location>
        <begin position="423"/>
        <end position="445"/>
    </location>
</feature>
<feature type="transmembrane region" description="Helical" evidence="6">
    <location>
        <begin position="764"/>
        <end position="784"/>
    </location>
</feature>
<evidence type="ECO:0000313" key="10">
    <source>
        <dbReference type="Proteomes" id="UP000294498"/>
    </source>
</evidence>
<feature type="transmembrane region" description="Helical" evidence="6">
    <location>
        <begin position="347"/>
        <end position="374"/>
    </location>
</feature>
<evidence type="ECO:0000256" key="2">
    <source>
        <dbReference type="ARBA" id="ARBA00022475"/>
    </source>
</evidence>
<dbReference type="InterPro" id="IPR038766">
    <property type="entry name" value="Membrane_comp_ABC_pdt"/>
</dbReference>
<keyword evidence="4 6" id="KW-1133">Transmembrane helix</keyword>
<sequence length="837" mass="91832">MNWILRMAYRDSRRNRSRLLLFMGSISAGIAALVAIYSFGYDLRRNVDEQAASLIGADLTLSSNRVPGPRAAAFIDSLATPGTARSDEENFGSMALFPRTGSTRLVQVRALAGAYPYYGSLETTPVGAATAFQPAHAALVEKSLALQFNVRPGDSVQIGNHTFPVAGTLESYPGGNGLTATMAPVVYIPLSDMASTGLNQVGSRARYSYYFHFKPGTDVDKLASDLEPEFERDSLRYETVAMRKESTGRVFTDLTRFMSLVGFLALLLGCIGVASAIQIYIREKTATIAVMRCLGVTVRKAFLIYLLQVAGIGLIGALIGAVVGVGVQQLLPRVMKDVLPITITTAVSWAAIGQGIALGLIMALVFGLLPLLSIRRITPLYTLRSSYEHGPRTKDPWRWPVYVLVLAFIAGFTWLQLRQKAPTFFFTFGLLLAYFLLSLVGRFLMAILRRITRTSWSFPVRQGFANLYRPNNQTLILVVSIGLSTALVCTLLFIQQIIVHQLVLSSSKSQANMIVFDIQARQEKGVDSLLHARGLPIIEKVPIVTLRYTSIKGKTSADSGRLWHAFNEELRVTYRDHLTNTETITDGKWTGQAGSPGTPVPVSLEERYAQNLGLKPGDSLVFNVQGIPVEATVGSLRKVEWNRMQTNFRIVFPTGVLEQAPQFRVLLTRTPSTEAAAGARQAIVRAFPTVSVIDLGLILSVLDSLLDKINYVIRFMAAFSMVTGLIVLIASVRNSKYQRIQESVLLRTLGAGRRTVFSINALEYIFLGFLSGLTGILIALVASWCQARFLFKLPFAISYGPPLVLLVLVSLLTMTVGLLNSRGILNRSTLEVLRNEV</sequence>
<dbReference type="InterPro" id="IPR003838">
    <property type="entry name" value="ABC3_permease_C"/>
</dbReference>
<dbReference type="Pfam" id="PF02687">
    <property type="entry name" value="FtsX"/>
    <property type="match status" value="2"/>
</dbReference>
<gene>
    <name evidence="9" type="ORF">EDB95_5056</name>
</gene>
<dbReference type="AlphaFoldDB" id="A0A4R8DHL2"/>
<keyword evidence="5 6" id="KW-0472">Membrane</keyword>
<evidence type="ECO:0000256" key="3">
    <source>
        <dbReference type="ARBA" id="ARBA00022692"/>
    </source>
</evidence>
<keyword evidence="2" id="KW-1003">Cell membrane</keyword>
<keyword evidence="3 6" id="KW-0812">Transmembrane</keyword>
<feature type="domain" description="ABC3 transporter permease C-terminal" evidence="7">
    <location>
        <begin position="715"/>
        <end position="828"/>
    </location>
</feature>
<feature type="transmembrane region" description="Helical" evidence="6">
    <location>
        <begin position="475"/>
        <end position="498"/>
    </location>
</feature>
<feature type="transmembrane region" description="Helical" evidence="6">
    <location>
        <begin position="20"/>
        <end position="40"/>
    </location>
</feature>
<comment type="subcellular location">
    <subcellularLocation>
        <location evidence="1">Cell membrane</location>
        <topology evidence="1">Multi-pass membrane protein</topology>
    </subcellularLocation>
</comment>
<evidence type="ECO:0000313" key="9">
    <source>
        <dbReference type="EMBL" id="TDW97211.1"/>
    </source>
</evidence>
<feature type="transmembrane region" description="Helical" evidence="6">
    <location>
        <begin position="796"/>
        <end position="819"/>
    </location>
</feature>
<feature type="transmembrane region" description="Helical" evidence="6">
    <location>
        <begin position="302"/>
        <end position="327"/>
    </location>
</feature>
<dbReference type="GO" id="GO:0005886">
    <property type="term" value="C:plasma membrane"/>
    <property type="evidence" value="ECO:0007669"/>
    <property type="project" value="UniProtKB-SubCell"/>
</dbReference>
<evidence type="ECO:0000256" key="5">
    <source>
        <dbReference type="ARBA" id="ARBA00023136"/>
    </source>
</evidence>
<keyword evidence="10" id="KW-1185">Reference proteome</keyword>
<dbReference type="InterPro" id="IPR025857">
    <property type="entry name" value="MacB_PCD"/>
</dbReference>
<reference evidence="9 10" key="1">
    <citation type="submission" date="2019-03" db="EMBL/GenBank/DDBJ databases">
        <title>Genomic Encyclopedia of Type Strains, Phase IV (KMG-IV): sequencing the most valuable type-strain genomes for metagenomic binning, comparative biology and taxonomic classification.</title>
        <authorList>
            <person name="Goeker M."/>
        </authorList>
    </citation>
    <scope>NUCLEOTIDE SEQUENCE [LARGE SCALE GENOMIC DNA]</scope>
    <source>
        <strain evidence="9 10">DSM 100059</strain>
    </source>
</reference>
<evidence type="ECO:0000256" key="1">
    <source>
        <dbReference type="ARBA" id="ARBA00004651"/>
    </source>
</evidence>
<dbReference type="EMBL" id="SODV01000002">
    <property type="protein sequence ID" value="TDW97211.1"/>
    <property type="molecule type" value="Genomic_DNA"/>
</dbReference>
<dbReference type="OrthoDB" id="9775544at2"/>
<dbReference type="PANTHER" id="PTHR30287:SF1">
    <property type="entry name" value="INNER MEMBRANE PROTEIN"/>
    <property type="match status" value="1"/>
</dbReference>
<dbReference type="RefSeq" id="WP_133999037.1">
    <property type="nucleotide sequence ID" value="NZ_SODV01000002.1"/>
</dbReference>
<proteinExistence type="predicted"/>
<feature type="domain" description="MacB-like periplasmic core" evidence="8">
    <location>
        <begin position="20"/>
        <end position="227"/>
    </location>
</feature>